<dbReference type="EMBL" id="ASQA01000016">
    <property type="protein sequence ID" value="ETT85676.1"/>
    <property type="molecule type" value="Genomic_DNA"/>
</dbReference>
<feature type="transmembrane region" description="Helical" evidence="1">
    <location>
        <begin position="398"/>
        <end position="418"/>
    </location>
</feature>
<name>W4F0S9_9BACL</name>
<dbReference type="InterPro" id="IPR029062">
    <property type="entry name" value="Class_I_gatase-like"/>
</dbReference>
<evidence type="ECO:0000259" key="3">
    <source>
        <dbReference type="Pfam" id="PF24157"/>
    </source>
</evidence>
<dbReference type="Proteomes" id="UP000019062">
    <property type="component" value="Unassembled WGS sequence"/>
</dbReference>
<feature type="signal peptide" evidence="2">
    <location>
        <begin position="1"/>
        <end position="28"/>
    </location>
</feature>
<dbReference type="Pfam" id="PF24157">
    <property type="entry name" value="DUF7408"/>
    <property type="match status" value="1"/>
</dbReference>
<organism evidence="4 5">
    <name type="scientific">Viridibacillus arenosi FSL R5-213</name>
    <dbReference type="NCBI Taxonomy" id="1227360"/>
    <lineage>
        <taxon>Bacteria</taxon>
        <taxon>Bacillati</taxon>
        <taxon>Bacillota</taxon>
        <taxon>Bacilli</taxon>
        <taxon>Bacillales</taxon>
        <taxon>Caryophanaceae</taxon>
        <taxon>Viridibacillus</taxon>
    </lineage>
</organism>
<gene>
    <name evidence="4" type="ORF">C176_09607</name>
</gene>
<dbReference type="InterPro" id="IPR055831">
    <property type="entry name" value="DUF7408"/>
</dbReference>
<dbReference type="PATRIC" id="fig|1227360.4.peg.1958"/>
<comment type="caution">
    <text evidence="4">The sequence shown here is derived from an EMBL/GenBank/DDBJ whole genome shotgun (WGS) entry which is preliminary data.</text>
</comment>
<dbReference type="SUPFAM" id="SSF52317">
    <property type="entry name" value="Class I glutamine amidotransferase-like"/>
    <property type="match status" value="1"/>
</dbReference>
<reference evidence="4 5" key="1">
    <citation type="journal article" date="2014" name="BMC Genomics">
        <title>Genomic comparison of sporeforming bacilli isolated from milk.</title>
        <authorList>
            <person name="Moreno Switt A.I."/>
            <person name="Andrus A.D."/>
            <person name="Ranieri M.L."/>
            <person name="Orsi R.H."/>
            <person name="Ivy R."/>
            <person name="den Bakker H.C."/>
            <person name="Martin N.H."/>
            <person name="Wiedmann M."/>
            <person name="Boor K.J."/>
        </authorList>
    </citation>
    <scope>NUCLEOTIDE SEQUENCE [LARGE SCALE GENOMIC DNA]</scope>
    <source>
        <strain evidence="4 5">FSL R5-213</strain>
    </source>
</reference>
<evidence type="ECO:0000313" key="5">
    <source>
        <dbReference type="Proteomes" id="UP000019062"/>
    </source>
</evidence>
<keyword evidence="2" id="KW-0732">Signal</keyword>
<evidence type="ECO:0000256" key="1">
    <source>
        <dbReference type="SAM" id="Phobius"/>
    </source>
</evidence>
<keyword evidence="5" id="KW-1185">Reference proteome</keyword>
<feature type="transmembrane region" description="Helical" evidence="1">
    <location>
        <begin position="365"/>
        <end position="389"/>
    </location>
</feature>
<dbReference type="Gene3D" id="3.40.50.880">
    <property type="match status" value="1"/>
</dbReference>
<accession>W4F0S9</accession>
<evidence type="ECO:0000256" key="2">
    <source>
        <dbReference type="SAM" id="SignalP"/>
    </source>
</evidence>
<dbReference type="RefSeq" id="WP_051448681.1">
    <property type="nucleotide sequence ID" value="NZ_ASQA01000016.1"/>
</dbReference>
<sequence length="794" mass="88446">MRSRLLLLVSCFLLIFSFLPGIQMEAFAAPKLDVKTSVGFANKGKYNRGLPLTITVKNTGTAFSGDIVIDSMQDYNTGSGIAIPVEIGENETKSIEVAFEQFSDAYIGNGSNQQMIHFYEGGWKKGKSIEYTGKANINPQLLEADIPIVFTLTSNADRLLGFTKLGKNNATRMEVIDVAQLTNFTIPSKAASWSAGDVLVIDEYKLADLSEEQQQAIIEWVKNGGKAIIGASINVDAEVGLLKEYLPLTLGEERTVSKETLRKLTKGGNFKENVTAYEAKLNENAEMVLEANQSPLVATLAVGKGEVIQTAFSLGNAPLAKEDDYTKLLEKIVPLKVNNQSLQSTISQMNWELVSQNEIFPSFQVSAILLLVIVVIYIFILGPVLYFLLKNKDKREHAWWIIPVLAIVTSLFIFWYGAKDRLLNPQIQQTAVFKVNGDNSLSGIYASALLSNRSGDFEFTAPKDTSMTMSTTYSGFKSLNDVHQKAVLEQYADHQSLTIRNSRYWAVNSLVGHTQIKDIGRLDIQLDVENGAVKGTVKNNFPFKIKDVSIWSGVKWLELGDIEPDETLKVTQTINGSILLPPMQMGMVGVEPAKNKKELIKNRQQSAQNLAYQMLVDNDQPAIVAWVDEALLPIELKTQKAERSSLNLIVQNFNPKTNLSGEFVLPANAMTKEINSTMGGYVEQTFEDNNSWYLDDGEYDVNWTIPDSILDKKVKWTELQLANTDMQTLTINLYNVKKDKFEEVSDARSIVDKDVSQYISKDGQVVYKLIKNVGKYNDPRTVLPELQLKGEVQE</sequence>
<protein>
    <recommendedName>
        <fullName evidence="3">DUF7408 domain-containing protein</fullName>
    </recommendedName>
</protein>
<feature type="chain" id="PRO_5004839950" description="DUF7408 domain-containing protein" evidence="2">
    <location>
        <begin position="29"/>
        <end position="794"/>
    </location>
</feature>
<keyword evidence="1" id="KW-0812">Transmembrane</keyword>
<evidence type="ECO:0000313" key="4">
    <source>
        <dbReference type="EMBL" id="ETT85676.1"/>
    </source>
</evidence>
<keyword evidence="1" id="KW-1133">Transmembrane helix</keyword>
<dbReference type="AlphaFoldDB" id="W4F0S9"/>
<keyword evidence="1" id="KW-0472">Membrane</keyword>
<feature type="domain" description="DUF7408" evidence="3">
    <location>
        <begin position="170"/>
        <end position="308"/>
    </location>
</feature>
<dbReference type="eggNOG" id="COG0318">
    <property type="taxonomic scope" value="Bacteria"/>
</dbReference>
<proteinExistence type="predicted"/>